<comment type="caution">
    <text evidence="1">The sequence shown here is derived from an EMBL/GenBank/DDBJ whole genome shotgun (WGS) entry which is preliminary data.</text>
</comment>
<gene>
    <name evidence="1" type="ORF">HPA02_09850</name>
</gene>
<accession>A0A510X5J5</accession>
<name>A0A510X5J5_9GAMM</name>
<evidence type="ECO:0000313" key="2">
    <source>
        <dbReference type="Proteomes" id="UP000321275"/>
    </source>
</evidence>
<dbReference type="EMBL" id="BJUK01000008">
    <property type="protein sequence ID" value="GEK46702.1"/>
    <property type="molecule type" value="Genomic_DNA"/>
</dbReference>
<keyword evidence="2" id="KW-1185">Reference proteome</keyword>
<protein>
    <submittedName>
        <fullName evidence="1">Uncharacterized protein</fullName>
    </submittedName>
</protein>
<organism evidence="1 2">
    <name type="scientific">Bisbaumannia pacifica</name>
    <dbReference type="NCBI Taxonomy" id="77098"/>
    <lineage>
        <taxon>Bacteria</taxon>
        <taxon>Pseudomonadati</taxon>
        <taxon>Pseudomonadota</taxon>
        <taxon>Gammaproteobacteria</taxon>
        <taxon>Oceanospirillales</taxon>
        <taxon>Halomonadaceae</taxon>
        <taxon>Bisbaumannia</taxon>
    </lineage>
</organism>
<reference evidence="1 2" key="1">
    <citation type="submission" date="2019-07" db="EMBL/GenBank/DDBJ databases">
        <title>Whole genome shotgun sequence of Halomonas pacifica NBRC 102220.</title>
        <authorList>
            <person name="Hosoyama A."/>
            <person name="Uohara A."/>
            <person name="Ohji S."/>
            <person name="Ichikawa N."/>
        </authorList>
    </citation>
    <scope>NUCLEOTIDE SEQUENCE [LARGE SCALE GENOMIC DNA]</scope>
    <source>
        <strain evidence="1 2">NBRC 102220</strain>
    </source>
</reference>
<proteinExistence type="predicted"/>
<dbReference type="Proteomes" id="UP000321275">
    <property type="component" value="Unassembled WGS sequence"/>
</dbReference>
<sequence>MGHMVGEVLAEAGGGEDIVTHGVGRGIRGGQQVKACSGHGKRVSAMAGGIRRRRLSSDTGWRAEARRVSQM</sequence>
<dbReference type="AlphaFoldDB" id="A0A510X5J5"/>
<evidence type="ECO:0000313" key="1">
    <source>
        <dbReference type="EMBL" id="GEK46702.1"/>
    </source>
</evidence>